<proteinExistence type="predicted"/>
<dbReference type="AlphaFoldDB" id="A0A8E2ESF0"/>
<dbReference type="CDD" id="cd09917">
    <property type="entry name" value="F-box_SF"/>
    <property type="match status" value="1"/>
</dbReference>
<evidence type="ECO:0000259" key="1">
    <source>
        <dbReference type="Pfam" id="PF00646"/>
    </source>
</evidence>
<evidence type="ECO:0000313" key="3">
    <source>
        <dbReference type="Proteomes" id="UP000250140"/>
    </source>
</evidence>
<organism evidence="2 3">
    <name type="scientific">Glonium stellatum</name>
    <dbReference type="NCBI Taxonomy" id="574774"/>
    <lineage>
        <taxon>Eukaryota</taxon>
        <taxon>Fungi</taxon>
        <taxon>Dikarya</taxon>
        <taxon>Ascomycota</taxon>
        <taxon>Pezizomycotina</taxon>
        <taxon>Dothideomycetes</taxon>
        <taxon>Pleosporomycetidae</taxon>
        <taxon>Gloniales</taxon>
        <taxon>Gloniaceae</taxon>
        <taxon>Glonium</taxon>
    </lineage>
</organism>
<feature type="domain" description="F-box" evidence="1">
    <location>
        <begin position="51"/>
        <end position="86"/>
    </location>
</feature>
<dbReference type="EMBL" id="KV750692">
    <property type="protein sequence ID" value="OCL03750.1"/>
    <property type="molecule type" value="Genomic_DNA"/>
</dbReference>
<dbReference type="InterPro" id="IPR001810">
    <property type="entry name" value="F-box_dom"/>
</dbReference>
<sequence length="118" mass="13227">MAFSAGTYNVCQLHLSPSTSLQPLLHLPSKDKSATFLIVLLGEASTNMPVLLDLPDELLCLIATFMRPSDVWNLKTTCKFLRNFITAYQDYIGRGTIQLRYSFLYSNMILVAHSDVVP</sequence>
<protein>
    <recommendedName>
        <fullName evidence="1">F-box domain-containing protein</fullName>
    </recommendedName>
</protein>
<evidence type="ECO:0000313" key="2">
    <source>
        <dbReference type="EMBL" id="OCL03750.1"/>
    </source>
</evidence>
<keyword evidence="3" id="KW-1185">Reference proteome</keyword>
<dbReference type="Proteomes" id="UP000250140">
    <property type="component" value="Unassembled WGS sequence"/>
</dbReference>
<dbReference type="InterPro" id="IPR036047">
    <property type="entry name" value="F-box-like_dom_sf"/>
</dbReference>
<name>A0A8E2ESF0_9PEZI</name>
<dbReference type="SUPFAM" id="SSF81383">
    <property type="entry name" value="F-box domain"/>
    <property type="match status" value="1"/>
</dbReference>
<dbReference type="Pfam" id="PF00646">
    <property type="entry name" value="F-box"/>
    <property type="match status" value="1"/>
</dbReference>
<gene>
    <name evidence="2" type="ORF">AOQ84DRAFT_368117</name>
</gene>
<reference evidence="2 3" key="1">
    <citation type="journal article" date="2016" name="Nat. Commun.">
        <title>Ectomycorrhizal ecology is imprinted in the genome of the dominant symbiotic fungus Cenococcum geophilum.</title>
        <authorList>
            <consortium name="DOE Joint Genome Institute"/>
            <person name="Peter M."/>
            <person name="Kohler A."/>
            <person name="Ohm R.A."/>
            <person name="Kuo A."/>
            <person name="Krutzmann J."/>
            <person name="Morin E."/>
            <person name="Arend M."/>
            <person name="Barry K.W."/>
            <person name="Binder M."/>
            <person name="Choi C."/>
            <person name="Clum A."/>
            <person name="Copeland A."/>
            <person name="Grisel N."/>
            <person name="Haridas S."/>
            <person name="Kipfer T."/>
            <person name="LaButti K."/>
            <person name="Lindquist E."/>
            <person name="Lipzen A."/>
            <person name="Maire R."/>
            <person name="Meier B."/>
            <person name="Mihaltcheva S."/>
            <person name="Molinier V."/>
            <person name="Murat C."/>
            <person name="Poggeler S."/>
            <person name="Quandt C.A."/>
            <person name="Sperisen C."/>
            <person name="Tritt A."/>
            <person name="Tisserant E."/>
            <person name="Crous P.W."/>
            <person name="Henrissat B."/>
            <person name="Nehls U."/>
            <person name="Egli S."/>
            <person name="Spatafora J.W."/>
            <person name="Grigoriev I.V."/>
            <person name="Martin F.M."/>
        </authorList>
    </citation>
    <scope>NUCLEOTIDE SEQUENCE [LARGE SCALE GENOMIC DNA]</scope>
    <source>
        <strain evidence="2 3">CBS 207.34</strain>
    </source>
</reference>
<accession>A0A8E2ESF0</accession>